<dbReference type="Pfam" id="PF18962">
    <property type="entry name" value="Por_Secre_tail"/>
    <property type="match status" value="1"/>
</dbReference>
<proteinExistence type="predicted"/>
<sequence length="312" mass="34730">MKKVNLIAIIVALLPTCAFAQPQITLSNVNFGFTGEFYWTQIGESFNPGLPGANQTWDFSSLNLTLIGTDTSIPVAGSPYAAQFPTANYVYKFEGMGLPPRYYYHNVTSEKYEILSLGYAGNVGWDYTPNPRKWLQFPYTYQSVFTDTYQSTQDESATTATLTYDGYGTLILPTGTFTNVIRQKVVKNGQTNYNWFNVQPFYPLMQTVLEENSLGIVKNTTLGLGDQHKNAFAVWPNPTKGTLNISCDANLEQAATLSIYDALGKKVVEKQIAFDSNSAFQLDLENHNPGLYFLNVSDASGKNLLSRKIIKE</sequence>
<comment type="caution">
    <text evidence="4">The sequence shown here is derived from an EMBL/GenBank/DDBJ whole genome shotgun (WGS) entry which is preliminary data.</text>
</comment>
<dbReference type="EMBL" id="JACBJI010000001">
    <property type="protein sequence ID" value="NYA69814.1"/>
    <property type="molecule type" value="Genomic_DNA"/>
</dbReference>
<dbReference type="InterPro" id="IPR026444">
    <property type="entry name" value="Secre_tail"/>
</dbReference>
<organism evidence="4 5">
    <name type="scientific">Flavobacterium agri</name>
    <dbReference type="NCBI Taxonomy" id="2743471"/>
    <lineage>
        <taxon>Bacteria</taxon>
        <taxon>Pseudomonadati</taxon>
        <taxon>Bacteroidota</taxon>
        <taxon>Flavobacteriia</taxon>
        <taxon>Flavobacteriales</taxon>
        <taxon>Flavobacteriaceae</taxon>
        <taxon>Flavobacterium</taxon>
    </lineage>
</organism>
<keyword evidence="5" id="KW-1185">Reference proteome</keyword>
<keyword evidence="1 2" id="KW-0732">Signal</keyword>
<feature type="chain" id="PRO_5030620115" evidence="2">
    <location>
        <begin position="21"/>
        <end position="312"/>
    </location>
</feature>
<protein>
    <submittedName>
        <fullName evidence="4">T9SS type A sorting domain-containing protein</fullName>
    </submittedName>
</protein>
<evidence type="ECO:0000259" key="3">
    <source>
        <dbReference type="Pfam" id="PF18962"/>
    </source>
</evidence>
<reference evidence="4 5" key="1">
    <citation type="submission" date="2020-07" db="EMBL/GenBank/DDBJ databases">
        <authorList>
            <person name="Sun Q."/>
        </authorList>
    </citation>
    <scope>NUCLEOTIDE SEQUENCE [LARGE SCALE GENOMIC DNA]</scope>
    <source>
        <strain evidence="4 5">MAH-1</strain>
    </source>
</reference>
<evidence type="ECO:0000256" key="1">
    <source>
        <dbReference type="ARBA" id="ARBA00022729"/>
    </source>
</evidence>
<accession>A0A7Y9C4X7</accession>
<evidence type="ECO:0000313" key="4">
    <source>
        <dbReference type="EMBL" id="NYA69814.1"/>
    </source>
</evidence>
<name>A0A7Y9C4X7_9FLAO</name>
<evidence type="ECO:0000313" key="5">
    <source>
        <dbReference type="Proteomes" id="UP000535020"/>
    </source>
</evidence>
<feature type="signal peptide" evidence="2">
    <location>
        <begin position="1"/>
        <end position="20"/>
    </location>
</feature>
<dbReference type="AlphaFoldDB" id="A0A7Y9C4X7"/>
<dbReference type="Proteomes" id="UP000535020">
    <property type="component" value="Unassembled WGS sequence"/>
</dbReference>
<evidence type="ECO:0000256" key="2">
    <source>
        <dbReference type="SAM" id="SignalP"/>
    </source>
</evidence>
<dbReference type="NCBIfam" id="TIGR04183">
    <property type="entry name" value="Por_Secre_tail"/>
    <property type="match status" value="1"/>
</dbReference>
<dbReference type="RefSeq" id="WP_176004637.1">
    <property type="nucleotide sequence ID" value="NZ_JABWMI010000005.1"/>
</dbReference>
<feature type="domain" description="Secretion system C-terminal sorting" evidence="3">
    <location>
        <begin position="234"/>
        <end position="310"/>
    </location>
</feature>
<gene>
    <name evidence="4" type="ORF">HZF10_02700</name>
</gene>